<comment type="function">
    <text evidence="5 6">Catalyzes the oxidation of uric acid to 5-hydroxyisourate, which is further processed to form (S)-allantoin.</text>
</comment>
<organism evidence="7 8">
    <name type="scientific">Gryllotalpicola kribbensis</name>
    <dbReference type="NCBI Taxonomy" id="993084"/>
    <lineage>
        <taxon>Bacteria</taxon>
        <taxon>Bacillati</taxon>
        <taxon>Actinomycetota</taxon>
        <taxon>Actinomycetes</taxon>
        <taxon>Micrococcales</taxon>
        <taxon>Microbacteriaceae</taxon>
        <taxon>Gryllotalpicola</taxon>
    </lineage>
</organism>
<dbReference type="RefSeq" id="WP_344773643.1">
    <property type="nucleotide sequence ID" value="NZ_BAABBX010000004.1"/>
</dbReference>
<comment type="pathway">
    <text evidence="1 5">Purine metabolism; urate degradation; (S)-allantoin from urate: step 1/3.</text>
</comment>
<dbReference type="Pfam" id="PF01014">
    <property type="entry name" value="Uricase"/>
    <property type="match status" value="2"/>
</dbReference>
<evidence type="ECO:0000256" key="3">
    <source>
        <dbReference type="ARBA" id="ARBA00022631"/>
    </source>
</evidence>
<keyword evidence="3 5" id="KW-0659">Purine metabolism</keyword>
<gene>
    <name evidence="7" type="primary">pucL</name>
    <name evidence="7" type="ORF">GCM10022288_05890</name>
</gene>
<keyword evidence="8" id="KW-1185">Reference proteome</keyword>
<protein>
    <recommendedName>
        <fullName evidence="5 6">Uricase</fullName>
        <ecNumber evidence="5 6">1.7.3.3</ecNumber>
    </recommendedName>
    <alternativeName>
        <fullName evidence="5">Urate oxidase</fullName>
    </alternativeName>
</protein>
<evidence type="ECO:0000256" key="4">
    <source>
        <dbReference type="ARBA" id="ARBA00023002"/>
    </source>
</evidence>
<name>A0ABP8AJ41_9MICO</name>
<dbReference type="PANTHER" id="PTHR42874:SF1">
    <property type="entry name" value="URICASE"/>
    <property type="match status" value="1"/>
</dbReference>
<comment type="similarity">
    <text evidence="2 5 6">Belongs to the uricase family.</text>
</comment>
<sequence>MYTLSANQYGKAEIHLVRIYRDSPRHEIRDLTVTTSLRGDFEDAYTTGDQSKVLPTDTQKNTAFAFAKTHGEGAVEDYALALGRHFVDNDEFAREATIEVLVDGWDRVVVGGAEHEHTWVRRGPERRTVRVDAVGTGDDQRLEVTGGVTDLVILKSTGSEFHGFHKDEYTTLGETDDRILATSIDAAWRFGTFPADWDAAFDAARAALVGTFATWHSLALQQTLWQIGQAVLDAVPELAEVKLAAPNKHHFLYDFSRFTVEPPIPNDNEVFHADDRPYGLIEATVTRS</sequence>
<comment type="catalytic activity">
    <reaction evidence="5 6">
        <text>urate + O2 + H2O = 5-hydroxyisourate + H2O2</text>
        <dbReference type="Rhea" id="RHEA:21368"/>
        <dbReference type="ChEBI" id="CHEBI:15377"/>
        <dbReference type="ChEBI" id="CHEBI:15379"/>
        <dbReference type="ChEBI" id="CHEBI:16240"/>
        <dbReference type="ChEBI" id="CHEBI:17775"/>
        <dbReference type="ChEBI" id="CHEBI:18072"/>
        <dbReference type="EC" id="1.7.3.3"/>
    </reaction>
</comment>
<reference evidence="8" key="1">
    <citation type="journal article" date="2019" name="Int. J. Syst. Evol. Microbiol.">
        <title>The Global Catalogue of Microorganisms (GCM) 10K type strain sequencing project: providing services to taxonomists for standard genome sequencing and annotation.</title>
        <authorList>
            <consortium name="The Broad Institute Genomics Platform"/>
            <consortium name="The Broad Institute Genome Sequencing Center for Infectious Disease"/>
            <person name="Wu L."/>
            <person name="Ma J."/>
        </authorList>
    </citation>
    <scope>NUCLEOTIDE SEQUENCE [LARGE SCALE GENOMIC DNA]</scope>
    <source>
        <strain evidence="8">JCM 17593</strain>
    </source>
</reference>
<proteinExistence type="inferred from homology"/>
<evidence type="ECO:0000256" key="6">
    <source>
        <dbReference type="RuleBase" id="RU004455"/>
    </source>
</evidence>
<dbReference type="PRINTS" id="PR00093">
    <property type="entry name" value="URICASE"/>
</dbReference>
<keyword evidence="4 5" id="KW-0560">Oxidoreductase</keyword>
<dbReference type="EC" id="1.7.3.3" evidence="5 6"/>
<dbReference type="NCBIfam" id="TIGR03383">
    <property type="entry name" value="urate_oxi"/>
    <property type="match status" value="1"/>
</dbReference>
<dbReference type="InterPro" id="IPR002042">
    <property type="entry name" value="Uricase"/>
</dbReference>
<dbReference type="PIRSF" id="PIRSF000241">
    <property type="entry name" value="Urate_oxidase"/>
    <property type="match status" value="1"/>
</dbReference>
<evidence type="ECO:0000313" key="7">
    <source>
        <dbReference type="EMBL" id="GAA4184757.1"/>
    </source>
</evidence>
<evidence type="ECO:0000256" key="1">
    <source>
        <dbReference type="ARBA" id="ARBA00004831"/>
    </source>
</evidence>
<evidence type="ECO:0000256" key="5">
    <source>
        <dbReference type="PIRNR" id="PIRNR000241"/>
    </source>
</evidence>
<dbReference type="Gene3D" id="3.10.270.10">
    <property type="entry name" value="Urate Oxidase"/>
    <property type="match status" value="1"/>
</dbReference>
<dbReference type="EMBL" id="BAABBX010000004">
    <property type="protein sequence ID" value="GAA4184757.1"/>
    <property type="molecule type" value="Genomic_DNA"/>
</dbReference>
<evidence type="ECO:0000313" key="8">
    <source>
        <dbReference type="Proteomes" id="UP001500213"/>
    </source>
</evidence>
<accession>A0ABP8AJ41</accession>
<dbReference type="SUPFAM" id="SSF55620">
    <property type="entry name" value="Tetrahydrobiopterin biosynthesis enzymes-like"/>
    <property type="match status" value="2"/>
</dbReference>
<evidence type="ECO:0000256" key="2">
    <source>
        <dbReference type="ARBA" id="ARBA00009760"/>
    </source>
</evidence>
<dbReference type="Proteomes" id="UP001500213">
    <property type="component" value="Unassembled WGS sequence"/>
</dbReference>
<comment type="caution">
    <text evidence="7">The sequence shown here is derived from an EMBL/GenBank/DDBJ whole genome shotgun (WGS) entry which is preliminary data.</text>
</comment>
<dbReference type="PANTHER" id="PTHR42874">
    <property type="entry name" value="URICASE"/>
    <property type="match status" value="1"/>
</dbReference>